<comment type="caution">
    <text evidence="2">The sequence shown here is derived from an EMBL/GenBank/DDBJ whole genome shotgun (WGS) entry which is preliminary data.</text>
</comment>
<accession>A0ABP6S5L9</accession>
<keyword evidence="3" id="KW-1185">Reference proteome</keyword>
<proteinExistence type="predicted"/>
<gene>
    <name evidence="2" type="ORF">GCM10020367_08280</name>
</gene>
<evidence type="ECO:0000313" key="3">
    <source>
        <dbReference type="Proteomes" id="UP001499990"/>
    </source>
</evidence>
<feature type="region of interest" description="Disordered" evidence="1">
    <location>
        <begin position="1"/>
        <end position="20"/>
    </location>
</feature>
<reference evidence="3" key="1">
    <citation type="journal article" date="2019" name="Int. J. Syst. Evol. Microbiol.">
        <title>The Global Catalogue of Microorganisms (GCM) 10K type strain sequencing project: providing services to taxonomists for standard genome sequencing and annotation.</title>
        <authorList>
            <consortium name="The Broad Institute Genomics Platform"/>
            <consortium name="The Broad Institute Genome Sequencing Center for Infectious Disease"/>
            <person name="Wu L."/>
            <person name="Ma J."/>
        </authorList>
    </citation>
    <scope>NUCLEOTIDE SEQUENCE [LARGE SCALE GENOMIC DNA]</scope>
    <source>
        <strain evidence="3">JCM 9651</strain>
    </source>
</reference>
<organism evidence="2 3">
    <name type="scientific">Streptomyces sannanensis</name>
    <dbReference type="NCBI Taxonomy" id="285536"/>
    <lineage>
        <taxon>Bacteria</taxon>
        <taxon>Bacillati</taxon>
        <taxon>Actinomycetota</taxon>
        <taxon>Actinomycetes</taxon>
        <taxon>Kitasatosporales</taxon>
        <taxon>Streptomycetaceae</taxon>
        <taxon>Streptomyces</taxon>
    </lineage>
</organism>
<evidence type="ECO:0000256" key="1">
    <source>
        <dbReference type="SAM" id="MobiDB-lite"/>
    </source>
</evidence>
<dbReference type="EMBL" id="BAAAYL010000001">
    <property type="protein sequence ID" value="GAA3368734.1"/>
    <property type="molecule type" value="Genomic_DNA"/>
</dbReference>
<protein>
    <recommendedName>
        <fullName evidence="4">ATP-binding protein</fullName>
    </recommendedName>
</protein>
<sequence>MPDVPAFPGFSPFESLPEDRGGGLEALCALLSERGRGLHIVHELTAGAWGFRMVEDTAKVAWIALPLQRR</sequence>
<evidence type="ECO:0008006" key="4">
    <source>
        <dbReference type="Google" id="ProtNLM"/>
    </source>
</evidence>
<evidence type="ECO:0000313" key="2">
    <source>
        <dbReference type="EMBL" id="GAA3368734.1"/>
    </source>
</evidence>
<name>A0ABP6S5L9_9ACTN</name>
<dbReference type="Proteomes" id="UP001499990">
    <property type="component" value="Unassembled WGS sequence"/>
</dbReference>